<reference evidence="1" key="1">
    <citation type="journal article" date="2015" name="Nature">
        <title>Complex archaea that bridge the gap between prokaryotes and eukaryotes.</title>
        <authorList>
            <person name="Spang A."/>
            <person name="Saw J.H."/>
            <person name="Jorgensen S.L."/>
            <person name="Zaremba-Niedzwiedzka K."/>
            <person name="Martijn J."/>
            <person name="Lind A.E."/>
            <person name="van Eijk R."/>
            <person name="Schleper C."/>
            <person name="Guy L."/>
            <person name="Ettema T.J."/>
        </authorList>
    </citation>
    <scope>NUCLEOTIDE SEQUENCE</scope>
</reference>
<evidence type="ECO:0000313" key="1">
    <source>
        <dbReference type="EMBL" id="KKL90986.1"/>
    </source>
</evidence>
<dbReference type="AlphaFoldDB" id="A0A0F9GKH3"/>
<sequence length="46" mass="5799">MIEFKIVVKCHYRFNDSDKKYIKDFLMRYFKESKEIQDLYMEEKPA</sequence>
<dbReference type="EMBL" id="LAZR01019858">
    <property type="protein sequence ID" value="KKL90986.1"/>
    <property type="molecule type" value="Genomic_DNA"/>
</dbReference>
<protein>
    <submittedName>
        <fullName evidence="1">Uncharacterized protein</fullName>
    </submittedName>
</protein>
<proteinExistence type="predicted"/>
<accession>A0A0F9GKH3</accession>
<organism evidence="1">
    <name type="scientific">marine sediment metagenome</name>
    <dbReference type="NCBI Taxonomy" id="412755"/>
    <lineage>
        <taxon>unclassified sequences</taxon>
        <taxon>metagenomes</taxon>
        <taxon>ecological metagenomes</taxon>
    </lineage>
</organism>
<comment type="caution">
    <text evidence="1">The sequence shown here is derived from an EMBL/GenBank/DDBJ whole genome shotgun (WGS) entry which is preliminary data.</text>
</comment>
<name>A0A0F9GKH3_9ZZZZ</name>
<gene>
    <name evidence="1" type="ORF">LCGC14_1899240</name>
</gene>